<evidence type="ECO:0000256" key="1">
    <source>
        <dbReference type="SAM" id="SignalP"/>
    </source>
</evidence>
<gene>
    <name evidence="2" type="ORF">OXX778_LOCUS4974</name>
</gene>
<sequence length="135" mass="15360">MNTKLIISSFLIYVLFFIDDTLSLKCLKCSNYGRSTNDFIFKTSCTSPTTEDQTTSCEGNYCFKSSVLLADLSSAILRGCSSSDKIYDLTTRLDGYQSQINFCNSTAFCNTSTRIHFNFFQLVTIIWIYIQIKSF</sequence>
<comment type="caution">
    <text evidence="2">The sequence shown here is derived from an EMBL/GenBank/DDBJ whole genome shotgun (WGS) entry which is preliminary data.</text>
</comment>
<accession>A0A813QQN6</accession>
<protein>
    <submittedName>
        <fullName evidence="2">Uncharacterized protein</fullName>
    </submittedName>
</protein>
<feature type="signal peptide" evidence="1">
    <location>
        <begin position="1"/>
        <end position="23"/>
    </location>
</feature>
<proteinExistence type="predicted"/>
<name>A0A813QQN6_9BILA</name>
<evidence type="ECO:0000313" key="2">
    <source>
        <dbReference type="EMBL" id="CAF0771413.1"/>
    </source>
</evidence>
<keyword evidence="1" id="KW-0732">Signal</keyword>
<reference evidence="2" key="1">
    <citation type="submission" date="2021-02" db="EMBL/GenBank/DDBJ databases">
        <authorList>
            <person name="Nowell W R."/>
        </authorList>
    </citation>
    <scope>NUCLEOTIDE SEQUENCE</scope>
    <source>
        <strain evidence="2">Ploen Becks lab</strain>
    </source>
</reference>
<evidence type="ECO:0000313" key="3">
    <source>
        <dbReference type="Proteomes" id="UP000663879"/>
    </source>
</evidence>
<dbReference type="AlphaFoldDB" id="A0A813QQN6"/>
<feature type="chain" id="PRO_5032320890" evidence="1">
    <location>
        <begin position="24"/>
        <end position="135"/>
    </location>
</feature>
<keyword evidence="3" id="KW-1185">Reference proteome</keyword>
<dbReference type="OrthoDB" id="10465879at2759"/>
<dbReference type="EMBL" id="CAJNOC010000518">
    <property type="protein sequence ID" value="CAF0771413.1"/>
    <property type="molecule type" value="Genomic_DNA"/>
</dbReference>
<dbReference type="Proteomes" id="UP000663879">
    <property type="component" value="Unassembled WGS sequence"/>
</dbReference>
<organism evidence="2 3">
    <name type="scientific">Brachionus calyciflorus</name>
    <dbReference type="NCBI Taxonomy" id="104777"/>
    <lineage>
        <taxon>Eukaryota</taxon>
        <taxon>Metazoa</taxon>
        <taxon>Spiralia</taxon>
        <taxon>Gnathifera</taxon>
        <taxon>Rotifera</taxon>
        <taxon>Eurotatoria</taxon>
        <taxon>Monogononta</taxon>
        <taxon>Pseudotrocha</taxon>
        <taxon>Ploima</taxon>
        <taxon>Brachionidae</taxon>
        <taxon>Brachionus</taxon>
    </lineage>
</organism>